<keyword evidence="5" id="KW-0966">Cell projection</keyword>
<dbReference type="AlphaFoldDB" id="A0A172ZM79"/>
<sequence length="293" mass="31173">MLRGLYTAASGMITQQRRHDTVTQNIANINTPGYKQVESIERSFPEMLISLTDGDQGATNRNIGRLNTGVLAEESISMNVQGDVRQTNSLDDFALVSEINLADPATGQNIPFDASGKYVADNGTVTYRPQAFFAVTGKDGETGYTRDGNFQLNGAGNLLTSTGNQVLGANGNPVTLQGSMEDYNVDSRGVITARDTGGEVGRIGITVVTQPGQMSRSGDGLFRIANAQAAGARALEAGDNVEVRQGYLEGSTVDAAASMVDLTAAMRAYEANQKVVQFYDKSLEKTVNEIGRV</sequence>
<dbReference type="InterPro" id="IPR001444">
    <property type="entry name" value="Flag_bb_rod_N"/>
</dbReference>
<reference evidence="6" key="1">
    <citation type="submission" date="2015-10" db="EMBL/GenBank/DDBJ databases">
        <title>Genome of Paenibacillus bovis sp. nov.</title>
        <authorList>
            <person name="Wu Z."/>
            <person name="Gao C."/>
            <person name="Liu Z."/>
            <person name="Zheng H."/>
        </authorList>
    </citation>
    <scope>NUCLEOTIDE SEQUENCE [LARGE SCALE GENOMIC DNA]</scope>
    <source>
        <strain evidence="6">BD3526</strain>
    </source>
</reference>
<accession>A0A172ZM79</accession>
<keyword evidence="6" id="KW-1185">Reference proteome</keyword>
<keyword evidence="5" id="KW-0969">Cilium</keyword>
<dbReference type="GO" id="GO:0009288">
    <property type="term" value="C:bacterial-type flagellum"/>
    <property type="evidence" value="ECO:0007669"/>
    <property type="project" value="TreeGrafter"/>
</dbReference>
<evidence type="ECO:0000313" key="5">
    <source>
        <dbReference type="EMBL" id="ANF98512.1"/>
    </source>
</evidence>
<feature type="domain" description="Flagellar hook protein FlgE/F/G-like D1" evidence="4">
    <location>
        <begin position="131"/>
        <end position="193"/>
    </location>
</feature>
<dbReference type="InterPro" id="IPR053967">
    <property type="entry name" value="LlgE_F_G-like_D1"/>
</dbReference>
<dbReference type="Pfam" id="PF22692">
    <property type="entry name" value="LlgE_F_G_D1"/>
    <property type="match status" value="1"/>
</dbReference>
<dbReference type="Pfam" id="PF00460">
    <property type="entry name" value="Flg_bb_rod"/>
    <property type="match status" value="1"/>
</dbReference>
<evidence type="ECO:0000259" key="4">
    <source>
        <dbReference type="Pfam" id="PF22692"/>
    </source>
</evidence>
<organism evidence="5 6">
    <name type="scientific">Paenibacillus bovis</name>
    <dbReference type="NCBI Taxonomy" id="1616788"/>
    <lineage>
        <taxon>Bacteria</taxon>
        <taxon>Bacillati</taxon>
        <taxon>Bacillota</taxon>
        <taxon>Bacilli</taxon>
        <taxon>Bacillales</taxon>
        <taxon>Paenibacillaceae</taxon>
        <taxon>Paenibacillus</taxon>
    </lineage>
</organism>
<dbReference type="Pfam" id="PF06429">
    <property type="entry name" value="Flg_bbr_C"/>
    <property type="match status" value="1"/>
</dbReference>
<dbReference type="PANTHER" id="PTHR30435:SF19">
    <property type="entry name" value="FLAGELLAR BASAL-BODY ROD PROTEIN FLGG"/>
    <property type="match status" value="1"/>
</dbReference>
<dbReference type="RefSeq" id="WP_060536546.1">
    <property type="nucleotide sequence ID" value="NZ_CP013023.1"/>
</dbReference>
<dbReference type="EMBL" id="CP013023">
    <property type="protein sequence ID" value="ANF98512.1"/>
    <property type="molecule type" value="Genomic_DNA"/>
</dbReference>
<evidence type="ECO:0000259" key="2">
    <source>
        <dbReference type="Pfam" id="PF00460"/>
    </source>
</evidence>
<evidence type="ECO:0000256" key="1">
    <source>
        <dbReference type="ARBA" id="ARBA00009677"/>
    </source>
</evidence>
<dbReference type="STRING" id="1616788.AR543_22625"/>
<dbReference type="GO" id="GO:0071978">
    <property type="term" value="P:bacterial-type flagellum-dependent swarming motility"/>
    <property type="evidence" value="ECO:0007669"/>
    <property type="project" value="TreeGrafter"/>
</dbReference>
<feature type="domain" description="Flagellar basal-body/hook protein C-terminal" evidence="3">
    <location>
        <begin position="244"/>
        <end position="288"/>
    </location>
</feature>
<dbReference type="KEGG" id="pbv:AR543_22625"/>
<gene>
    <name evidence="5" type="ORF">AR543_22625</name>
</gene>
<keyword evidence="5" id="KW-0282">Flagellum</keyword>
<comment type="similarity">
    <text evidence="1">Belongs to the flagella basal body rod proteins family.</text>
</comment>
<dbReference type="OrthoDB" id="9800375at2"/>
<dbReference type="InterPro" id="IPR010930">
    <property type="entry name" value="Flg_bb/hook_C_dom"/>
</dbReference>
<name>A0A172ZM79_9BACL</name>
<dbReference type="Proteomes" id="UP000078148">
    <property type="component" value="Chromosome"/>
</dbReference>
<evidence type="ECO:0000259" key="3">
    <source>
        <dbReference type="Pfam" id="PF06429"/>
    </source>
</evidence>
<dbReference type="PANTHER" id="PTHR30435">
    <property type="entry name" value="FLAGELLAR PROTEIN"/>
    <property type="match status" value="1"/>
</dbReference>
<dbReference type="SUPFAM" id="SSF117143">
    <property type="entry name" value="Flagellar hook protein flgE"/>
    <property type="match status" value="1"/>
</dbReference>
<proteinExistence type="inferred from homology"/>
<dbReference type="InterPro" id="IPR037925">
    <property type="entry name" value="FlgE/F/G-like"/>
</dbReference>
<feature type="domain" description="Flagellar basal body rod protein N-terminal" evidence="2">
    <location>
        <begin position="5"/>
        <end position="35"/>
    </location>
</feature>
<reference evidence="5 6" key="2">
    <citation type="journal article" date="2016" name="Int. J. Syst. Evol. Microbiol.">
        <title>Paenibacillus bovis sp. nov., isolated from raw yak (Bos grunniens) milk.</title>
        <authorList>
            <person name="Gao C."/>
            <person name="Han J."/>
            <person name="Liu Z."/>
            <person name="Xu X."/>
            <person name="Hang F."/>
            <person name="Wu Z."/>
        </authorList>
    </citation>
    <scope>NUCLEOTIDE SEQUENCE [LARGE SCALE GENOMIC DNA]</scope>
    <source>
        <strain evidence="5 6">BD3526</strain>
    </source>
</reference>
<evidence type="ECO:0000313" key="6">
    <source>
        <dbReference type="Proteomes" id="UP000078148"/>
    </source>
</evidence>
<protein>
    <submittedName>
        <fullName evidence="5">Flagellar basal body rod protein</fullName>
    </submittedName>
</protein>